<dbReference type="AlphaFoldDB" id="A0A261EZS3"/>
<dbReference type="EMBL" id="MWWR01000004">
    <property type="protein sequence ID" value="OZG52333.1"/>
    <property type="molecule type" value="Genomic_DNA"/>
</dbReference>
<comment type="caution">
    <text evidence="2">The sequence shown here is derived from an EMBL/GenBank/DDBJ whole genome shotgun (WGS) entry which is preliminary data.</text>
</comment>
<dbReference type="Proteomes" id="UP000216725">
    <property type="component" value="Unassembled WGS sequence"/>
</dbReference>
<gene>
    <name evidence="2" type="ORF">PSRA_0522</name>
</gene>
<evidence type="ECO:0000313" key="3">
    <source>
        <dbReference type="Proteomes" id="UP000216725"/>
    </source>
</evidence>
<reference evidence="2 3" key="1">
    <citation type="journal article" date="2017" name="BMC Genomics">
        <title>Comparative genomic and phylogenomic analyses of the Bifidobacteriaceae family.</title>
        <authorList>
            <person name="Lugli G.A."/>
            <person name="Milani C."/>
            <person name="Turroni F."/>
            <person name="Duranti S."/>
            <person name="Mancabelli L."/>
            <person name="Mangifesta M."/>
            <person name="Ferrario C."/>
            <person name="Modesto M."/>
            <person name="Mattarelli P."/>
            <person name="Jiri K."/>
            <person name="van Sinderen D."/>
            <person name="Ventura M."/>
        </authorList>
    </citation>
    <scope>NUCLEOTIDE SEQUENCE [LARGE SCALE GENOMIC DNA]</scope>
    <source>
        <strain evidence="2 3">DSM 24742</strain>
    </source>
</reference>
<proteinExistence type="predicted"/>
<sequence length="88" mass="9534">MNHAMLLKSSMVTIAANEPRPSGARNTANDATTSTTVANSSCSSSFEALLPILTFRPLPTRKYPEIRMNTALPTGPQVLAMWKISSRL</sequence>
<evidence type="ECO:0000313" key="2">
    <source>
        <dbReference type="EMBL" id="OZG52333.1"/>
    </source>
</evidence>
<name>A0A261EZS3_9BIFI</name>
<accession>A0A261EZS3</accession>
<keyword evidence="3" id="KW-1185">Reference proteome</keyword>
<feature type="compositionally biased region" description="Low complexity" evidence="1">
    <location>
        <begin position="26"/>
        <end position="37"/>
    </location>
</feature>
<feature type="region of interest" description="Disordered" evidence="1">
    <location>
        <begin position="16"/>
        <end position="37"/>
    </location>
</feature>
<evidence type="ECO:0000256" key="1">
    <source>
        <dbReference type="SAM" id="MobiDB-lite"/>
    </source>
</evidence>
<protein>
    <submittedName>
        <fullName evidence="2">Uncharacterized protein</fullName>
    </submittedName>
</protein>
<organism evidence="2 3">
    <name type="scientific">Pseudoscardovia radai</name>
    <dbReference type="NCBI Taxonomy" id="987066"/>
    <lineage>
        <taxon>Bacteria</taxon>
        <taxon>Bacillati</taxon>
        <taxon>Actinomycetota</taxon>
        <taxon>Actinomycetes</taxon>
        <taxon>Bifidobacteriales</taxon>
        <taxon>Bifidobacteriaceae</taxon>
        <taxon>Pseudoscardovia</taxon>
    </lineage>
</organism>